<evidence type="ECO:0000256" key="10">
    <source>
        <dbReference type="ARBA" id="ARBA00048594"/>
    </source>
</evidence>
<dbReference type="GO" id="GO:0004385">
    <property type="term" value="F:GMP kinase activity"/>
    <property type="evidence" value="ECO:0007669"/>
    <property type="project" value="UniProtKB-EC"/>
</dbReference>
<keyword evidence="11" id="KW-0963">Cytoplasm</keyword>
<proteinExistence type="inferred from homology"/>
<dbReference type="EMBL" id="JBHSJD010000006">
    <property type="protein sequence ID" value="MFC5022158.1"/>
    <property type="molecule type" value="Genomic_DNA"/>
</dbReference>
<dbReference type="Proteomes" id="UP001595829">
    <property type="component" value="Unassembled WGS sequence"/>
</dbReference>
<evidence type="ECO:0000256" key="11">
    <source>
        <dbReference type="HAMAP-Rule" id="MF_00328"/>
    </source>
</evidence>
<dbReference type="PANTHER" id="PTHR23117:SF13">
    <property type="entry name" value="GUANYLATE KINASE"/>
    <property type="match status" value="1"/>
</dbReference>
<evidence type="ECO:0000256" key="12">
    <source>
        <dbReference type="SAM" id="MobiDB-lite"/>
    </source>
</evidence>
<keyword evidence="6 11" id="KW-0547">Nucleotide-binding</keyword>
<sequence>MAATSRGTTPEPPDVRPRLTVLSGPSGVGKSTVVAHLRKVHPEVWLSVSATTRKPRPGEQDGVQYYFVTDDEFDKLIANGELLEWAEFAGNRYGTPRRAVLERLEKGEPVLLEIDLQGARLVRESMPDAQLVFLAPPSWEELVRRLTGRGTEPPDVIERRLAAARIELAAESEFDTTLVNTSVEDVARELLALMTLSSEAGA</sequence>
<accession>A0ABV9XBQ4</accession>
<dbReference type="InterPro" id="IPR027417">
    <property type="entry name" value="P-loop_NTPase"/>
</dbReference>
<dbReference type="InterPro" id="IPR017665">
    <property type="entry name" value="Guanylate_kinase"/>
</dbReference>
<reference evidence="15" key="1">
    <citation type="journal article" date="2019" name="Int. J. Syst. Evol. Microbiol.">
        <title>The Global Catalogue of Microorganisms (GCM) 10K type strain sequencing project: providing services to taxonomists for standard genome sequencing and annotation.</title>
        <authorList>
            <consortium name="The Broad Institute Genomics Platform"/>
            <consortium name="The Broad Institute Genome Sequencing Center for Infectious Disease"/>
            <person name="Wu L."/>
            <person name="Ma J."/>
        </authorList>
    </citation>
    <scope>NUCLEOTIDE SEQUENCE [LARGE SCALE GENOMIC DNA]</scope>
    <source>
        <strain evidence="15">CGMCC 4.1648</strain>
    </source>
</reference>
<evidence type="ECO:0000313" key="14">
    <source>
        <dbReference type="EMBL" id="MFC5022158.1"/>
    </source>
</evidence>
<evidence type="ECO:0000256" key="6">
    <source>
        <dbReference type="ARBA" id="ARBA00022741"/>
    </source>
</evidence>
<comment type="catalytic activity">
    <reaction evidence="10 11">
        <text>GMP + ATP = GDP + ADP</text>
        <dbReference type="Rhea" id="RHEA:20780"/>
        <dbReference type="ChEBI" id="CHEBI:30616"/>
        <dbReference type="ChEBI" id="CHEBI:58115"/>
        <dbReference type="ChEBI" id="CHEBI:58189"/>
        <dbReference type="ChEBI" id="CHEBI:456216"/>
        <dbReference type="EC" id="2.7.4.8"/>
    </reaction>
</comment>
<evidence type="ECO:0000256" key="8">
    <source>
        <dbReference type="ARBA" id="ARBA00022840"/>
    </source>
</evidence>
<evidence type="ECO:0000256" key="3">
    <source>
        <dbReference type="ARBA" id="ARBA00012961"/>
    </source>
</evidence>
<evidence type="ECO:0000259" key="13">
    <source>
        <dbReference type="PROSITE" id="PS50052"/>
    </source>
</evidence>
<dbReference type="InterPro" id="IPR020590">
    <property type="entry name" value="Guanylate_kinase_CS"/>
</dbReference>
<comment type="subcellular location">
    <subcellularLocation>
        <location evidence="11">Cytoplasm</location>
    </subcellularLocation>
</comment>
<dbReference type="EC" id="2.7.4.8" evidence="3 11"/>
<keyword evidence="7 11" id="KW-0418">Kinase</keyword>
<evidence type="ECO:0000256" key="7">
    <source>
        <dbReference type="ARBA" id="ARBA00022777"/>
    </source>
</evidence>
<dbReference type="SUPFAM" id="SSF52540">
    <property type="entry name" value="P-loop containing nucleoside triphosphate hydrolases"/>
    <property type="match status" value="1"/>
</dbReference>
<evidence type="ECO:0000256" key="5">
    <source>
        <dbReference type="ARBA" id="ARBA00022679"/>
    </source>
</evidence>
<dbReference type="HAMAP" id="MF_00328">
    <property type="entry name" value="Guanylate_kinase"/>
    <property type="match status" value="1"/>
</dbReference>
<evidence type="ECO:0000256" key="9">
    <source>
        <dbReference type="ARBA" id="ARBA00030128"/>
    </source>
</evidence>
<dbReference type="PANTHER" id="PTHR23117">
    <property type="entry name" value="GUANYLATE KINASE-RELATED"/>
    <property type="match status" value="1"/>
</dbReference>
<gene>
    <name evidence="11 14" type="primary">gmk</name>
    <name evidence="14" type="ORF">ACFPM3_08405</name>
</gene>
<dbReference type="PROSITE" id="PS00856">
    <property type="entry name" value="GUANYLATE_KINASE_1"/>
    <property type="match status" value="1"/>
</dbReference>
<protein>
    <recommendedName>
        <fullName evidence="4 11">Guanylate kinase</fullName>
        <ecNumber evidence="3 11">2.7.4.8</ecNumber>
    </recommendedName>
    <alternativeName>
        <fullName evidence="9 11">GMP kinase</fullName>
    </alternativeName>
</protein>
<comment type="similarity">
    <text evidence="2 11">Belongs to the guanylate kinase family.</text>
</comment>
<comment type="caution">
    <text evidence="14">The sequence shown here is derived from an EMBL/GenBank/DDBJ whole genome shotgun (WGS) entry which is preliminary data.</text>
</comment>
<dbReference type="InterPro" id="IPR008145">
    <property type="entry name" value="GK/Ca_channel_bsu"/>
</dbReference>
<feature type="binding site" evidence="11">
    <location>
        <begin position="24"/>
        <end position="31"/>
    </location>
    <ligand>
        <name>ATP</name>
        <dbReference type="ChEBI" id="CHEBI:30616"/>
    </ligand>
</feature>
<evidence type="ECO:0000256" key="2">
    <source>
        <dbReference type="ARBA" id="ARBA00005790"/>
    </source>
</evidence>
<dbReference type="PROSITE" id="PS50052">
    <property type="entry name" value="GUANYLATE_KINASE_2"/>
    <property type="match status" value="1"/>
</dbReference>
<dbReference type="Gene3D" id="3.40.50.300">
    <property type="entry name" value="P-loop containing nucleotide triphosphate hydrolases"/>
    <property type="match status" value="1"/>
</dbReference>
<dbReference type="Gene3D" id="3.30.63.10">
    <property type="entry name" value="Guanylate Kinase phosphate binding domain"/>
    <property type="match status" value="1"/>
</dbReference>
<comment type="function">
    <text evidence="1 11">Essential for recycling GMP and indirectly, cGMP.</text>
</comment>
<evidence type="ECO:0000313" key="15">
    <source>
        <dbReference type="Proteomes" id="UP001595829"/>
    </source>
</evidence>
<evidence type="ECO:0000256" key="4">
    <source>
        <dbReference type="ARBA" id="ARBA00016296"/>
    </source>
</evidence>
<dbReference type="CDD" id="cd00071">
    <property type="entry name" value="GMPK"/>
    <property type="match status" value="1"/>
</dbReference>
<name>A0ABV9XBQ4_9ACTN</name>
<feature type="domain" description="Guanylate kinase-like" evidence="13">
    <location>
        <begin position="17"/>
        <end position="195"/>
    </location>
</feature>
<dbReference type="SMART" id="SM00072">
    <property type="entry name" value="GuKc"/>
    <property type="match status" value="1"/>
</dbReference>
<keyword evidence="15" id="KW-1185">Reference proteome</keyword>
<keyword evidence="8 11" id="KW-0067">ATP-binding</keyword>
<evidence type="ECO:0000256" key="1">
    <source>
        <dbReference type="ARBA" id="ARBA00003531"/>
    </source>
</evidence>
<dbReference type="NCBIfam" id="TIGR03263">
    <property type="entry name" value="guanyl_kin"/>
    <property type="match status" value="1"/>
</dbReference>
<organism evidence="14 15">
    <name type="scientific">Streptomyces coeruleoprunus</name>
    <dbReference type="NCBI Taxonomy" id="285563"/>
    <lineage>
        <taxon>Bacteria</taxon>
        <taxon>Bacillati</taxon>
        <taxon>Actinomycetota</taxon>
        <taxon>Actinomycetes</taxon>
        <taxon>Kitasatosporales</taxon>
        <taxon>Streptomycetaceae</taxon>
        <taxon>Streptomyces</taxon>
    </lineage>
</organism>
<dbReference type="Pfam" id="PF00625">
    <property type="entry name" value="Guanylate_kin"/>
    <property type="match status" value="1"/>
</dbReference>
<keyword evidence="5 11" id="KW-0808">Transferase</keyword>
<dbReference type="RefSeq" id="WP_345692700.1">
    <property type="nucleotide sequence ID" value="NZ_BAABIT010000001.1"/>
</dbReference>
<dbReference type="InterPro" id="IPR008144">
    <property type="entry name" value="Guanylate_kin-like_dom"/>
</dbReference>
<feature type="region of interest" description="Disordered" evidence="12">
    <location>
        <begin position="1"/>
        <end position="27"/>
    </location>
</feature>